<dbReference type="Proteomes" id="UP000030408">
    <property type="component" value="Unassembled WGS sequence"/>
</dbReference>
<dbReference type="eggNOG" id="ENOG5032Z0X">
    <property type="taxonomic scope" value="Bacteria"/>
</dbReference>
<evidence type="ECO:0000313" key="2">
    <source>
        <dbReference type="Proteomes" id="UP000030408"/>
    </source>
</evidence>
<reference evidence="1 2" key="1">
    <citation type="submission" date="2014-02" db="EMBL/GenBank/DDBJ databases">
        <title>Draft genome sequence of Lysinibacillus sinduriensis JCM 15800.</title>
        <authorList>
            <person name="Zhang F."/>
            <person name="Wang G."/>
            <person name="Zhang L."/>
        </authorList>
    </citation>
    <scope>NUCLEOTIDE SEQUENCE [LARGE SCALE GENOMIC DNA]</scope>
    <source>
        <strain evidence="1 2">JCM 15800</strain>
    </source>
</reference>
<dbReference type="STRING" id="1384057.CD33_14165"/>
<dbReference type="OrthoDB" id="2061576at2"/>
<name>A0A0A3IJ53_9BACL</name>
<gene>
    <name evidence="1" type="ORF">CD33_14165</name>
</gene>
<proteinExistence type="predicted"/>
<comment type="caution">
    <text evidence="1">The sequence shown here is derived from an EMBL/GenBank/DDBJ whole genome shotgun (WGS) entry which is preliminary data.</text>
</comment>
<organism evidence="1 2">
    <name type="scientific">Ureibacillus sinduriensis BLB-1 = JCM 15800</name>
    <dbReference type="NCBI Taxonomy" id="1384057"/>
    <lineage>
        <taxon>Bacteria</taxon>
        <taxon>Bacillati</taxon>
        <taxon>Bacillota</taxon>
        <taxon>Bacilli</taxon>
        <taxon>Bacillales</taxon>
        <taxon>Caryophanaceae</taxon>
        <taxon>Ureibacillus</taxon>
    </lineage>
</organism>
<evidence type="ECO:0000313" key="1">
    <source>
        <dbReference type="EMBL" id="KGR74897.1"/>
    </source>
</evidence>
<protein>
    <submittedName>
        <fullName evidence="1">Uncharacterized protein</fullName>
    </submittedName>
</protein>
<sequence>MTLPELAQALKGLGYPVAYSHFLTTQDPPFICYLVLDSATFNADNKPIHETISVDIELYTKTKSLAIEKQIKDLLTTNELPWFFDEIHIEDEGVFKCTFSITLT</sequence>
<dbReference type="AlphaFoldDB" id="A0A0A3IJ53"/>
<keyword evidence="2" id="KW-1185">Reference proteome</keyword>
<accession>A0A0A3IJ53</accession>
<dbReference type="EMBL" id="JPVO01000053">
    <property type="protein sequence ID" value="KGR74897.1"/>
    <property type="molecule type" value="Genomic_DNA"/>
</dbReference>
<dbReference type="RefSeq" id="WP_036201499.1">
    <property type="nucleotide sequence ID" value="NZ_AVCY01000003.1"/>
</dbReference>